<keyword evidence="7" id="KW-0812">Transmembrane</keyword>
<dbReference type="Gene3D" id="2.10.50.10">
    <property type="entry name" value="Tumor Necrosis Factor Receptor, subunit A, domain 2"/>
    <property type="match status" value="2"/>
</dbReference>
<feature type="repeat" description="TNFR-Cys" evidence="5">
    <location>
        <begin position="56"/>
        <end position="99"/>
    </location>
</feature>
<keyword evidence="3 5" id="KW-1015">Disulfide bond</keyword>
<evidence type="ECO:0000256" key="4">
    <source>
        <dbReference type="ARBA" id="ARBA00023180"/>
    </source>
</evidence>
<dbReference type="InterPro" id="IPR001368">
    <property type="entry name" value="TNFR/NGFR_Cys_rich_reg"/>
</dbReference>
<dbReference type="SMART" id="SM00208">
    <property type="entry name" value="TNFR"/>
    <property type="match status" value="3"/>
</dbReference>
<feature type="disulfide bond" evidence="5">
    <location>
        <begin position="125"/>
        <end position="143"/>
    </location>
</feature>
<sequence>MCFCTPTLQTPCQGQSDKHSALTGTRASPPVHEGLRYTPTSTDTLPSLEKACCLKPCREGRYTRIWNYYPQCFRCPGSCREEDGMVESRPCSLSNPRLCDCVEGMYCVMRATIHSCEVCQNRTWCEPGFGASRPESADHDTVCSPCEPGSFSSQPSSAPCQWHTDCSAQGRLVLSQGTSSSDTVCGDAVEWNLVPVTPPGGGSTEPPHTPPPSLGRETSSTAFVGELRSRNEGGGREQGLVYGIAGGIAGFLLIIGVLAAKCVQILTPSPPRIADAEASKVTECPPDRHQRGSSFGHAPSPPAQEEQCLLGDEDSSNPSLTSSSSCNGEANQSRGAGPRGAGPGLCCSDSADGSDAVTARGTHVSVNIQAVISCHHQPPSPPAHRGCTHPQEGVPLSQEESYTSLPPSQQEIGKDACTGCRSVGGAVHSESCHKQTSQQGQTKHTHKVPLQSTLS</sequence>
<evidence type="ECO:0000313" key="10">
    <source>
        <dbReference type="Proteomes" id="UP001369086"/>
    </source>
</evidence>
<name>A0ABR0YYU2_HUSHU</name>
<dbReference type="Pfam" id="PF00020">
    <property type="entry name" value="TNFR_c6"/>
    <property type="match status" value="2"/>
</dbReference>
<proteinExistence type="predicted"/>
<keyword evidence="1" id="KW-0732">Signal</keyword>
<reference evidence="9 10" key="1">
    <citation type="submission" date="2021-05" db="EMBL/GenBank/DDBJ databases">
        <authorList>
            <person name="Zahm M."/>
            <person name="Klopp C."/>
            <person name="Cabau C."/>
            <person name="Kuhl H."/>
            <person name="Suciu R."/>
            <person name="Ciorpac M."/>
            <person name="Holostenco D."/>
            <person name="Gessner J."/>
            <person name="Wuertz S."/>
            <person name="Hohne C."/>
            <person name="Stock M."/>
            <person name="Gislard M."/>
            <person name="Lluch J."/>
            <person name="Milhes M."/>
            <person name="Lampietro C."/>
            <person name="Lopez Roques C."/>
            <person name="Donnadieu C."/>
            <person name="Du K."/>
            <person name="Schartl M."/>
            <person name="Guiguen Y."/>
        </authorList>
    </citation>
    <scope>NUCLEOTIDE SEQUENCE [LARGE SCALE GENOMIC DNA]</scope>
    <source>
        <strain evidence="9">Hh-F2</strain>
        <tissue evidence="9">Blood</tissue>
    </source>
</reference>
<feature type="compositionally biased region" description="Low complexity" evidence="6">
    <location>
        <begin position="316"/>
        <end position="325"/>
    </location>
</feature>
<comment type="caution">
    <text evidence="9">The sequence shown here is derived from an EMBL/GenBank/DDBJ whole genome shotgun (WGS) entry which is preliminary data.</text>
</comment>
<feature type="region of interest" description="Disordered" evidence="6">
    <location>
        <begin position="195"/>
        <end position="218"/>
    </location>
</feature>
<feature type="repeat" description="TNFR-Cys" evidence="5">
    <location>
        <begin position="100"/>
        <end position="143"/>
    </location>
</feature>
<feature type="region of interest" description="Disordered" evidence="6">
    <location>
        <begin position="375"/>
        <end position="411"/>
    </location>
</feature>
<feature type="compositionally biased region" description="Basic and acidic residues" evidence="6">
    <location>
        <begin position="277"/>
        <end position="290"/>
    </location>
</feature>
<feature type="region of interest" description="Disordered" evidence="6">
    <location>
        <begin position="277"/>
        <end position="341"/>
    </location>
</feature>
<keyword evidence="7" id="KW-1133">Transmembrane helix</keyword>
<keyword evidence="4" id="KW-0325">Glycoprotein</keyword>
<organism evidence="9 10">
    <name type="scientific">Huso huso</name>
    <name type="common">Beluga</name>
    <name type="synonym">Acipenser huso</name>
    <dbReference type="NCBI Taxonomy" id="61971"/>
    <lineage>
        <taxon>Eukaryota</taxon>
        <taxon>Metazoa</taxon>
        <taxon>Chordata</taxon>
        <taxon>Craniata</taxon>
        <taxon>Vertebrata</taxon>
        <taxon>Euteleostomi</taxon>
        <taxon>Actinopterygii</taxon>
        <taxon>Chondrostei</taxon>
        <taxon>Acipenseriformes</taxon>
        <taxon>Acipenseridae</taxon>
        <taxon>Huso</taxon>
    </lineage>
</organism>
<feature type="region of interest" description="Disordered" evidence="6">
    <location>
        <begin position="9"/>
        <end position="40"/>
    </location>
</feature>
<comment type="caution">
    <text evidence="5">Lacks conserved residue(s) required for the propagation of feature annotation.</text>
</comment>
<evidence type="ECO:0000256" key="1">
    <source>
        <dbReference type="ARBA" id="ARBA00022729"/>
    </source>
</evidence>
<feature type="region of interest" description="Disordered" evidence="6">
    <location>
        <begin position="428"/>
        <end position="455"/>
    </location>
</feature>
<feature type="disulfide bond" evidence="5">
    <location>
        <begin position="101"/>
        <end position="116"/>
    </location>
</feature>
<dbReference type="PANTHER" id="PTHR47386:SF1">
    <property type="entry name" value="TUMOR NECROSIS FACTOR RECEPTOR SUPERFAMILY MEMBER 1B"/>
    <property type="match status" value="1"/>
</dbReference>
<dbReference type="PROSITE" id="PS50050">
    <property type="entry name" value="TNFR_NGFR_2"/>
    <property type="match status" value="2"/>
</dbReference>
<evidence type="ECO:0000313" key="9">
    <source>
        <dbReference type="EMBL" id="KAK6477629.1"/>
    </source>
</evidence>
<evidence type="ECO:0000256" key="7">
    <source>
        <dbReference type="SAM" id="Phobius"/>
    </source>
</evidence>
<evidence type="ECO:0000256" key="3">
    <source>
        <dbReference type="ARBA" id="ARBA00023157"/>
    </source>
</evidence>
<feature type="domain" description="TNFR-Cys" evidence="8">
    <location>
        <begin position="100"/>
        <end position="143"/>
    </location>
</feature>
<keyword evidence="9" id="KW-0675">Receptor</keyword>
<gene>
    <name evidence="9" type="ORF">HHUSO_G22624</name>
</gene>
<dbReference type="EMBL" id="JAHFZB010000021">
    <property type="protein sequence ID" value="KAK6477629.1"/>
    <property type="molecule type" value="Genomic_DNA"/>
</dbReference>
<protein>
    <submittedName>
        <fullName evidence="9">Tumor necrosis factor receptor superfamily member 1B</fullName>
    </submittedName>
</protein>
<feature type="transmembrane region" description="Helical" evidence="7">
    <location>
        <begin position="240"/>
        <end position="260"/>
    </location>
</feature>
<feature type="compositionally biased region" description="Polar residues" evidence="6">
    <location>
        <begin position="398"/>
        <end position="411"/>
    </location>
</feature>
<keyword evidence="2" id="KW-0677">Repeat</keyword>
<feature type="disulfide bond" evidence="5">
    <location>
        <begin position="57"/>
        <end position="72"/>
    </location>
</feature>
<dbReference type="PROSITE" id="PS00652">
    <property type="entry name" value="TNFR_NGFR_1"/>
    <property type="match status" value="1"/>
</dbReference>
<keyword evidence="7" id="KW-0472">Membrane</keyword>
<evidence type="ECO:0000256" key="6">
    <source>
        <dbReference type="SAM" id="MobiDB-lite"/>
    </source>
</evidence>
<evidence type="ECO:0000259" key="8">
    <source>
        <dbReference type="PROSITE" id="PS50050"/>
    </source>
</evidence>
<dbReference type="PANTHER" id="PTHR47386">
    <property type="entry name" value="TUMOR NECROSIS FACTOR RECEPTOR SUPERFAMILY MEMBER 1B"/>
    <property type="match status" value="1"/>
</dbReference>
<feature type="domain" description="TNFR-Cys" evidence="8">
    <location>
        <begin position="56"/>
        <end position="99"/>
    </location>
</feature>
<evidence type="ECO:0000256" key="2">
    <source>
        <dbReference type="ARBA" id="ARBA00022737"/>
    </source>
</evidence>
<dbReference type="InterPro" id="IPR051670">
    <property type="entry name" value="TNF_chemokine_rcpt-like"/>
</dbReference>
<accession>A0ABR0YYU2</accession>
<keyword evidence="10" id="KW-1185">Reference proteome</keyword>
<dbReference type="Proteomes" id="UP001369086">
    <property type="component" value="Unassembled WGS sequence"/>
</dbReference>
<evidence type="ECO:0000256" key="5">
    <source>
        <dbReference type="PROSITE-ProRule" id="PRU00206"/>
    </source>
</evidence>
<dbReference type="SUPFAM" id="SSF57586">
    <property type="entry name" value="TNF receptor-like"/>
    <property type="match status" value="1"/>
</dbReference>